<gene>
    <name evidence="9" type="ORF">IV45_GL001464</name>
</gene>
<evidence type="ECO:0000256" key="6">
    <source>
        <dbReference type="ARBA" id="ARBA00023136"/>
    </source>
</evidence>
<feature type="transmembrane region" description="Helical" evidence="7">
    <location>
        <begin position="128"/>
        <end position="147"/>
    </location>
</feature>
<evidence type="ECO:0000313" key="9">
    <source>
        <dbReference type="EMBL" id="KRN59315.1"/>
    </source>
</evidence>
<dbReference type="GO" id="GO:0009246">
    <property type="term" value="P:enterobacterial common antigen biosynthetic process"/>
    <property type="evidence" value="ECO:0007669"/>
    <property type="project" value="TreeGrafter"/>
</dbReference>
<feature type="transmembrane region" description="Helical" evidence="7">
    <location>
        <begin position="322"/>
        <end position="346"/>
    </location>
</feature>
<dbReference type="GO" id="GO:0016413">
    <property type="term" value="F:O-acetyltransferase activity"/>
    <property type="evidence" value="ECO:0007669"/>
    <property type="project" value="TreeGrafter"/>
</dbReference>
<feature type="domain" description="Acyltransferase 3" evidence="8">
    <location>
        <begin position="54"/>
        <end position="344"/>
    </location>
</feature>
<dbReference type="PANTHER" id="PTHR40074:SF2">
    <property type="entry name" value="O-ACETYLTRANSFERASE WECH"/>
    <property type="match status" value="1"/>
</dbReference>
<dbReference type="InterPro" id="IPR002656">
    <property type="entry name" value="Acyl_transf_3_dom"/>
</dbReference>
<keyword evidence="5 7" id="KW-1133">Transmembrane helix</keyword>
<dbReference type="RefSeq" id="WP_235807649.1">
    <property type="nucleotide sequence ID" value="NZ_JQBW01000005.1"/>
</dbReference>
<feature type="transmembrane region" description="Helical" evidence="7">
    <location>
        <begin position="256"/>
        <end position="279"/>
    </location>
</feature>
<comment type="subcellular location">
    <subcellularLocation>
        <location evidence="1">Cell membrane</location>
        <topology evidence="1">Multi-pass membrane protein</topology>
    </subcellularLocation>
</comment>
<proteinExistence type="inferred from homology"/>
<evidence type="ECO:0000256" key="7">
    <source>
        <dbReference type="SAM" id="Phobius"/>
    </source>
</evidence>
<name>A0A0R2I289_9LACO</name>
<feature type="transmembrane region" description="Helical" evidence="7">
    <location>
        <begin position="286"/>
        <end position="310"/>
    </location>
</feature>
<feature type="transmembrane region" description="Helical" evidence="7">
    <location>
        <begin position="12"/>
        <end position="32"/>
    </location>
</feature>
<keyword evidence="6 7" id="KW-0472">Membrane</keyword>
<dbReference type="AlphaFoldDB" id="A0A0R2I289"/>
<evidence type="ECO:0000313" key="10">
    <source>
        <dbReference type="Proteomes" id="UP000050934"/>
    </source>
</evidence>
<feature type="transmembrane region" description="Helical" evidence="7">
    <location>
        <begin position="159"/>
        <end position="175"/>
    </location>
</feature>
<keyword evidence="4 7" id="KW-0812">Transmembrane</keyword>
<dbReference type="EMBL" id="JQBW01000005">
    <property type="protein sequence ID" value="KRN59315.1"/>
    <property type="molecule type" value="Genomic_DNA"/>
</dbReference>
<evidence type="ECO:0000256" key="4">
    <source>
        <dbReference type="ARBA" id="ARBA00022692"/>
    </source>
</evidence>
<keyword evidence="10" id="KW-1185">Reference proteome</keyword>
<dbReference type="PATRIC" id="fig|396268.3.peg.1485"/>
<feature type="transmembrane region" description="Helical" evidence="7">
    <location>
        <begin position="38"/>
        <end position="62"/>
    </location>
</feature>
<accession>A0A0R2I289</accession>
<sequence>MNQADTGDLEKLLAVTTVMTQSVIAMLMQTNLPVGQQFFLGGIYETIKFSASAFIFGILFSVMRTHPNANWRDYPGFMVNRWHVLFIPSIIWTLVYLLVTPQLQQHLHYHNWQGFCWQFINGNAAPHLWYNVMMLQFIVLVPFFWWLARLVQHHPKRGIITFLLALLFEVSWHLVYETEVFHGPQKQDWYLMDRLFPSFLIFGVSGVLLCVFYQRLVPFLMRHWLSQIVIWLGLLYIVTINFFSYGTPVRLSNAPYYLPSMIFYNLSTICLIATLMSYLQHFRNQWLPLIHWVAIYAHRSYLGHVFWLYWSYRAVNHLAPQLALAIKLPLLVILTIGLSFAFSYIAHRAWDSFKNKLGWRRVRNG</sequence>
<evidence type="ECO:0000256" key="2">
    <source>
        <dbReference type="ARBA" id="ARBA00007400"/>
    </source>
</evidence>
<evidence type="ECO:0000256" key="5">
    <source>
        <dbReference type="ARBA" id="ARBA00022989"/>
    </source>
</evidence>
<comment type="caution">
    <text evidence="9">The sequence shown here is derived from an EMBL/GenBank/DDBJ whole genome shotgun (WGS) entry which is preliminary data.</text>
</comment>
<dbReference type="Pfam" id="PF01757">
    <property type="entry name" value="Acyl_transf_3"/>
    <property type="match status" value="1"/>
</dbReference>
<feature type="transmembrane region" description="Helical" evidence="7">
    <location>
        <begin position="82"/>
        <end position="99"/>
    </location>
</feature>
<evidence type="ECO:0000259" key="8">
    <source>
        <dbReference type="Pfam" id="PF01757"/>
    </source>
</evidence>
<dbReference type="Proteomes" id="UP000050934">
    <property type="component" value="Unassembled WGS sequence"/>
</dbReference>
<feature type="transmembrane region" description="Helical" evidence="7">
    <location>
        <begin position="195"/>
        <end position="213"/>
    </location>
</feature>
<dbReference type="PANTHER" id="PTHR40074">
    <property type="entry name" value="O-ACETYLTRANSFERASE WECH"/>
    <property type="match status" value="1"/>
</dbReference>
<comment type="similarity">
    <text evidence="2">Belongs to the acyltransferase 3 family.</text>
</comment>
<dbReference type="STRING" id="396268.IV45_GL001464"/>
<reference evidence="9 10" key="1">
    <citation type="journal article" date="2015" name="Genome Announc.">
        <title>Expanding the biotechnology potential of lactobacilli through comparative genomics of 213 strains and associated genera.</title>
        <authorList>
            <person name="Sun Z."/>
            <person name="Harris H.M."/>
            <person name="McCann A."/>
            <person name="Guo C."/>
            <person name="Argimon S."/>
            <person name="Zhang W."/>
            <person name="Yang X."/>
            <person name="Jeffery I.B."/>
            <person name="Cooney J.C."/>
            <person name="Kagawa T.F."/>
            <person name="Liu W."/>
            <person name="Song Y."/>
            <person name="Salvetti E."/>
            <person name="Wrobel A."/>
            <person name="Rasinkangas P."/>
            <person name="Parkhill J."/>
            <person name="Rea M.C."/>
            <person name="O'Sullivan O."/>
            <person name="Ritari J."/>
            <person name="Douillard F.P."/>
            <person name="Paul Ross R."/>
            <person name="Yang R."/>
            <person name="Briner A.E."/>
            <person name="Felis G.E."/>
            <person name="de Vos W.M."/>
            <person name="Barrangou R."/>
            <person name="Klaenhammer T.R."/>
            <person name="Caufield P.W."/>
            <person name="Cui Y."/>
            <person name="Zhang H."/>
            <person name="O'Toole P.W."/>
        </authorList>
    </citation>
    <scope>NUCLEOTIDE SEQUENCE [LARGE SCALE GENOMIC DNA]</scope>
    <source>
        <strain evidence="9 10">DSM 17896</strain>
    </source>
</reference>
<dbReference type="GO" id="GO:0005886">
    <property type="term" value="C:plasma membrane"/>
    <property type="evidence" value="ECO:0007669"/>
    <property type="project" value="UniProtKB-SubCell"/>
</dbReference>
<protein>
    <submittedName>
        <fullName evidence="9">Integral membrane protein</fullName>
    </submittedName>
</protein>
<evidence type="ECO:0000256" key="3">
    <source>
        <dbReference type="ARBA" id="ARBA00022475"/>
    </source>
</evidence>
<keyword evidence="3" id="KW-1003">Cell membrane</keyword>
<evidence type="ECO:0000256" key="1">
    <source>
        <dbReference type="ARBA" id="ARBA00004651"/>
    </source>
</evidence>
<feature type="transmembrane region" description="Helical" evidence="7">
    <location>
        <begin position="225"/>
        <end position="244"/>
    </location>
</feature>
<organism evidence="9 10">
    <name type="scientific">Limosilactobacillus secaliphilus</name>
    <dbReference type="NCBI Taxonomy" id="396268"/>
    <lineage>
        <taxon>Bacteria</taxon>
        <taxon>Bacillati</taxon>
        <taxon>Bacillota</taxon>
        <taxon>Bacilli</taxon>
        <taxon>Lactobacillales</taxon>
        <taxon>Lactobacillaceae</taxon>
        <taxon>Limosilactobacillus</taxon>
    </lineage>
</organism>